<dbReference type="Proteomes" id="UP000008311">
    <property type="component" value="Unassembled WGS sequence"/>
</dbReference>
<organism evidence="2 3">
    <name type="scientific">Ricinus communis</name>
    <name type="common">Castor bean</name>
    <dbReference type="NCBI Taxonomy" id="3988"/>
    <lineage>
        <taxon>Eukaryota</taxon>
        <taxon>Viridiplantae</taxon>
        <taxon>Streptophyta</taxon>
        <taxon>Embryophyta</taxon>
        <taxon>Tracheophyta</taxon>
        <taxon>Spermatophyta</taxon>
        <taxon>Magnoliopsida</taxon>
        <taxon>eudicotyledons</taxon>
        <taxon>Gunneridae</taxon>
        <taxon>Pentapetalae</taxon>
        <taxon>rosids</taxon>
        <taxon>fabids</taxon>
        <taxon>Malpighiales</taxon>
        <taxon>Euphorbiaceae</taxon>
        <taxon>Acalyphoideae</taxon>
        <taxon>Acalypheae</taxon>
        <taxon>Ricinus</taxon>
    </lineage>
</organism>
<protein>
    <submittedName>
        <fullName evidence="2">Uncharacterized protein</fullName>
    </submittedName>
</protein>
<feature type="signal peptide" evidence="1">
    <location>
        <begin position="1"/>
        <end position="28"/>
    </location>
</feature>
<sequence>MGIKQMAESLLVVLAVSSMLVIHPYVSAEISCAERGRTPSLLPKALKIHLHLPRPTKILKAQVSVRQGWCCQYPWT</sequence>
<feature type="chain" id="PRO_5002888713" evidence="1">
    <location>
        <begin position="29"/>
        <end position="76"/>
    </location>
</feature>
<evidence type="ECO:0000313" key="3">
    <source>
        <dbReference type="Proteomes" id="UP000008311"/>
    </source>
</evidence>
<name>B9RX22_RICCO</name>
<gene>
    <name evidence="2" type="ORF">RCOM_0816430</name>
</gene>
<dbReference type="InParanoid" id="B9RX22"/>
<reference evidence="3" key="1">
    <citation type="journal article" date="2010" name="Nat. Biotechnol.">
        <title>Draft genome sequence of the oilseed species Ricinus communis.</title>
        <authorList>
            <person name="Chan A.P."/>
            <person name="Crabtree J."/>
            <person name="Zhao Q."/>
            <person name="Lorenzi H."/>
            <person name="Orvis J."/>
            <person name="Puiu D."/>
            <person name="Melake-Berhan A."/>
            <person name="Jones K.M."/>
            <person name="Redman J."/>
            <person name="Chen G."/>
            <person name="Cahoon E.B."/>
            <person name="Gedil M."/>
            <person name="Stanke M."/>
            <person name="Haas B.J."/>
            <person name="Wortman J.R."/>
            <person name="Fraser-Liggett C.M."/>
            <person name="Ravel J."/>
            <person name="Rabinowicz P.D."/>
        </authorList>
    </citation>
    <scope>NUCLEOTIDE SEQUENCE [LARGE SCALE GENOMIC DNA]</scope>
    <source>
        <strain evidence="3">cv. Hale</strain>
    </source>
</reference>
<accession>B9RX22</accession>
<keyword evidence="1" id="KW-0732">Signal</keyword>
<keyword evidence="3" id="KW-1185">Reference proteome</keyword>
<evidence type="ECO:0000313" key="2">
    <source>
        <dbReference type="EMBL" id="EEF44051.1"/>
    </source>
</evidence>
<dbReference type="EMBL" id="EQ973826">
    <property type="protein sequence ID" value="EEF44051.1"/>
    <property type="molecule type" value="Genomic_DNA"/>
</dbReference>
<evidence type="ECO:0000256" key="1">
    <source>
        <dbReference type="SAM" id="SignalP"/>
    </source>
</evidence>
<dbReference type="AlphaFoldDB" id="B9RX22"/>
<proteinExistence type="predicted"/>